<evidence type="ECO:0000256" key="1">
    <source>
        <dbReference type="ARBA" id="ARBA00008777"/>
    </source>
</evidence>
<keyword evidence="3 4" id="KW-0687">Ribonucleoprotein</keyword>
<dbReference type="Pfam" id="PF01196">
    <property type="entry name" value="Ribosomal_L17"/>
    <property type="match status" value="1"/>
</dbReference>
<evidence type="ECO:0000313" key="6">
    <source>
        <dbReference type="EMBL" id="WPX97027.1"/>
    </source>
</evidence>
<sequence>MIHRKSKRKFSRRSAHRTSLIRNLCKSLINHEQITTTLPKAKDLRSVVEKLVTAGKNDSLHARRMVISKLGGGLQEADKILKVLSPRYKDRNGGYTRIVKSGFRQGDCAPMALIQFVDQQ</sequence>
<comment type="subunit">
    <text evidence="4">Part of the 50S ribosomal subunit. Contacts protein L32.</text>
</comment>
<evidence type="ECO:0000256" key="5">
    <source>
        <dbReference type="RuleBase" id="RU000660"/>
    </source>
</evidence>
<evidence type="ECO:0000256" key="2">
    <source>
        <dbReference type="ARBA" id="ARBA00022980"/>
    </source>
</evidence>
<dbReference type="Gene3D" id="3.90.1030.10">
    <property type="entry name" value="Ribosomal protein L17"/>
    <property type="match status" value="1"/>
</dbReference>
<dbReference type="InterPro" id="IPR000456">
    <property type="entry name" value="Ribosomal_bL17"/>
</dbReference>
<organism evidence="6 7">
    <name type="scientific">Candidatus Bandiella euplotis</name>
    <dbReference type="NCBI Taxonomy" id="1664265"/>
    <lineage>
        <taxon>Bacteria</taxon>
        <taxon>Pseudomonadati</taxon>
        <taxon>Pseudomonadota</taxon>
        <taxon>Alphaproteobacteria</taxon>
        <taxon>Rickettsiales</taxon>
        <taxon>Candidatus Midichloriaceae</taxon>
        <taxon>Candidatus Bandiella</taxon>
    </lineage>
</organism>
<dbReference type="RefSeq" id="WP_323732676.1">
    <property type="nucleotide sequence ID" value="NZ_CP110820.1"/>
</dbReference>
<evidence type="ECO:0000313" key="7">
    <source>
        <dbReference type="Proteomes" id="UP001327219"/>
    </source>
</evidence>
<dbReference type="PANTHER" id="PTHR14413">
    <property type="entry name" value="RIBOSOMAL PROTEIN L17"/>
    <property type="match status" value="1"/>
</dbReference>
<dbReference type="HAMAP" id="MF_01368">
    <property type="entry name" value="Ribosomal_bL17"/>
    <property type="match status" value="1"/>
</dbReference>
<accession>A0ABZ0UMT9</accession>
<proteinExistence type="inferred from homology"/>
<dbReference type="PROSITE" id="PS01167">
    <property type="entry name" value="RIBOSOMAL_L17"/>
    <property type="match status" value="1"/>
</dbReference>
<dbReference type="GO" id="GO:0005840">
    <property type="term" value="C:ribosome"/>
    <property type="evidence" value="ECO:0007669"/>
    <property type="project" value="UniProtKB-KW"/>
</dbReference>
<gene>
    <name evidence="4" type="primary">rplQ</name>
    <name evidence="6" type="ORF">Bandiella_01167</name>
</gene>
<dbReference type="PANTHER" id="PTHR14413:SF16">
    <property type="entry name" value="LARGE RIBOSOMAL SUBUNIT PROTEIN BL17M"/>
    <property type="match status" value="1"/>
</dbReference>
<dbReference type="NCBIfam" id="TIGR00059">
    <property type="entry name" value="L17"/>
    <property type="match status" value="1"/>
</dbReference>
<dbReference type="InterPro" id="IPR036373">
    <property type="entry name" value="Ribosomal_bL17_sf"/>
</dbReference>
<evidence type="ECO:0000256" key="3">
    <source>
        <dbReference type="ARBA" id="ARBA00023274"/>
    </source>
</evidence>
<dbReference type="InterPro" id="IPR047859">
    <property type="entry name" value="Ribosomal_bL17_CS"/>
</dbReference>
<keyword evidence="2 4" id="KW-0689">Ribosomal protein</keyword>
<name>A0ABZ0UMT9_9RICK</name>
<evidence type="ECO:0000256" key="4">
    <source>
        <dbReference type="HAMAP-Rule" id="MF_01368"/>
    </source>
</evidence>
<dbReference type="EMBL" id="CP110820">
    <property type="protein sequence ID" value="WPX97027.1"/>
    <property type="molecule type" value="Genomic_DNA"/>
</dbReference>
<protein>
    <recommendedName>
        <fullName evidence="4">Large ribosomal subunit protein bL17</fullName>
    </recommendedName>
</protein>
<comment type="similarity">
    <text evidence="1 4 5">Belongs to the bacterial ribosomal protein bL17 family.</text>
</comment>
<keyword evidence="7" id="KW-1185">Reference proteome</keyword>
<dbReference type="SUPFAM" id="SSF64263">
    <property type="entry name" value="Prokaryotic ribosomal protein L17"/>
    <property type="match status" value="1"/>
</dbReference>
<dbReference type="Proteomes" id="UP001327219">
    <property type="component" value="Chromosome"/>
</dbReference>
<reference evidence="6 7" key="1">
    <citation type="submission" date="2022-11" db="EMBL/GenBank/DDBJ databases">
        <title>Host association and intracellularity evolved multiple times independently in the Rickettsiales.</title>
        <authorList>
            <person name="Castelli M."/>
            <person name="Nardi T."/>
            <person name="Gammuto L."/>
            <person name="Bellinzona G."/>
            <person name="Sabaneyeva E."/>
            <person name="Potekhin A."/>
            <person name="Serra V."/>
            <person name="Petroni G."/>
            <person name="Sassera D."/>
        </authorList>
    </citation>
    <scope>NUCLEOTIDE SEQUENCE [LARGE SCALE GENOMIC DNA]</scope>
    <source>
        <strain evidence="6 7">NDG2</strain>
    </source>
</reference>